<dbReference type="InterPro" id="IPR012657">
    <property type="entry name" value="23S_rRNA-intervening_sequence"/>
</dbReference>
<organism evidence="1 2">
    <name type="scientific">Fodinibius halophilus</name>
    <dbReference type="NCBI Taxonomy" id="1736908"/>
    <lineage>
        <taxon>Bacteria</taxon>
        <taxon>Pseudomonadati</taxon>
        <taxon>Balneolota</taxon>
        <taxon>Balneolia</taxon>
        <taxon>Balneolales</taxon>
        <taxon>Balneolaceae</taxon>
        <taxon>Fodinibius</taxon>
    </lineage>
</organism>
<dbReference type="NCBIfam" id="TIGR02436">
    <property type="entry name" value="four helix bundle protein"/>
    <property type="match status" value="1"/>
</dbReference>
<evidence type="ECO:0000313" key="1">
    <source>
        <dbReference type="EMBL" id="NGP87722.1"/>
    </source>
</evidence>
<evidence type="ECO:0000313" key="2">
    <source>
        <dbReference type="Proteomes" id="UP000479132"/>
    </source>
</evidence>
<reference evidence="1 2" key="1">
    <citation type="submission" date="2020-02" db="EMBL/GenBank/DDBJ databases">
        <title>Aliifodinibius halophilus 2W32, complete genome.</title>
        <authorList>
            <person name="Li Y."/>
            <person name="Wu S."/>
        </authorList>
    </citation>
    <scope>NUCLEOTIDE SEQUENCE [LARGE SCALE GENOMIC DNA]</scope>
    <source>
        <strain evidence="1 2">2W32</strain>
    </source>
</reference>
<accession>A0A6M1TBV8</accession>
<gene>
    <name evidence="1" type="ORF">G3569_05095</name>
</gene>
<dbReference type="PANTHER" id="PTHR38471">
    <property type="entry name" value="FOUR HELIX BUNDLE PROTEIN"/>
    <property type="match status" value="1"/>
</dbReference>
<dbReference type="Pfam" id="PF05635">
    <property type="entry name" value="23S_rRNA_IVP"/>
    <property type="match status" value="1"/>
</dbReference>
<sequence length="164" mass="19459">MMDYEKWIKKVPSELKHDSVWTLQVYRISLYLSEFTWEDIRPIIDGRLYSLSDQLYRSVGSISANITEGYSRRSYKEQARFYEIALGSTRESKDWYFKSRHILGDKIVNHRIKILTKITKLLLTMIKERRSSHDAREPNVDYTINDINPFISDIPIPKSNNVRP</sequence>
<keyword evidence="2" id="KW-1185">Reference proteome</keyword>
<dbReference type="Gene3D" id="1.20.1440.60">
    <property type="entry name" value="23S rRNA-intervening sequence"/>
    <property type="match status" value="1"/>
</dbReference>
<comment type="caution">
    <text evidence="1">The sequence shown here is derived from an EMBL/GenBank/DDBJ whole genome shotgun (WGS) entry which is preliminary data.</text>
</comment>
<dbReference type="InterPro" id="IPR036583">
    <property type="entry name" value="23S_rRNA_IVS_sf"/>
</dbReference>
<dbReference type="SUPFAM" id="SSF158446">
    <property type="entry name" value="IVS-encoded protein-like"/>
    <property type="match status" value="1"/>
</dbReference>
<dbReference type="EMBL" id="JAALLS010000004">
    <property type="protein sequence ID" value="NGP87722.1"/>
    <property type="molecule type" value="Genomic_DNA"/>
</dbReference>
<protein>
    <submittedName>
        <fullName evidence="1">Four helix bundle protein</fullName>
    </submittedName>
</protein>
<dbReference type="Proteomes" id="UP000479132">
    <property type="component" value="Unassembled WGS sequence"/>
</dbReference>
<dbReference type="AlphaFoldDB" id="A0A6M1TBV8"/>
<proteinExistence type="predicted"/>
<dbReference type="PANTHER" id="PTHR38471:SF2">
    <property type="entry name" value="FOUR HELIX BUNDLE PROTEIN"/>
    <property type="match status" value="1"/>
</dbReference>
<name>A0A6M1TBV8_9BACT</name>